<evidence type="ECO:0000313" key="9">
    <source>
        <dbReference type="EMBL" id="NRD21772.1"/>
    </source>
</evidence>
<feature type="transmembrane region" description="Helical" evidence="7">
    <location>
        <begin position="12"/>
        <end position="30"/>
    </location>
</feature>
<proteinExistence type="predicted"/>
<dbReference type="InterPro" id="IPR050330">
    <property type="entry name" value="Bact_OuterMem_StrucFunc"/>
</dbReference>
<dbReference type="PANTHER" id="PTHR30329:SF21">
    <property type="entry name" value="LIPOPROTEIN YIAD-RELATED"/>
    <property type="match status" value="1"/>
</dbReference>
<evidence type="ECO:0000256" key="3">
    <source>
        <dbReference type="ARBA" id="ARBA00023237"/>
    </source>
</evidence>
<dbReference type="Gene3D" id="3.30.1330.60">
    <property type="entry name" value="OmpA-like domain"/>
    <property type="match status" value="1"/>
</dbReference>
<dbReference type="CDD" id="cd07185">
    <property type="entry name" value="OmpA_C-like"/>
    <property type="match status" value="1"/>
</dbReference>
<keyword evidence="10" id="KW-1185">Reference proteome</keyword>
<reference evidence="9 10" key="1">
    <citation type="journal article" date="2015" name="Int. J. Syst. Evol. Microbiol.">
        <title>Winogradskyella litoriviva sp. nov., isolated from coastal seawater.</title>
        <authorList>
            <person name="Nedashkovskaya O.I."/>
            <person name="Kukhlevskiy A.D."/>
            <person name="Zhukova N.V."/>
            <person name="Kim S.J."/>
            <person name="Rhee S.K."/>
            <person name="Mikhailov V.V."/>
        </authorList>
    </citation>
    <scope>NUCLEOTIDE SEQUENCE [LARGE SCALE GENOMIC DNA]</scope>
    <source>
        <strain evidence="9 10">KMM6491</strain>
    </source>
</reference>
<keyword evidence="2 4" id="KW-0472">Membrane</keyword>
<feature type="region of interest" description="Disordered" evidence="6">
    <location>
        <begin position="69"/>
        <end position="107"/>
    </location>
</feature>
<evidence type="ECO:0000259" key="8">
    <source>
        <dbReference type="PROSITE" id="PS51123"/>
    </source>
</evidence>
<feature type="domain" description="OmpA-like" evidence="8">
    <location>
        <begin position="320"/>
        <end position="434"/>
    </location>
</feature>
<organism evidence="9 10">
    <name type="scientific">Winogradskyella litoriviva</name>
    <dbReference type="NCBI Taxonomy" id="1220182"/>
    <lineage>
        <taxon>Bacteria</taxon>
        <taxon>Pseudomonadati</taxon>
        <taxon>Bacteroidota</taxon>
        <taxon>Flavobacteriia</taxon>
        <taxon>Flavobacteriales</taxon>
        <taxon>Flavobacteriaceae</taxon>
        <taxon>Winogradskyella</taxon>
    </lineage>
</organism>
<dbReference type="InterPro" id="IPR036737">
    <property type="entry name" value="OmpA-like_sf"/>
</dbReference>
<dbReference type="InterPro" id="IPR006665">
    <property type="entry name" value="OmpA-like"/>
</dbReference>
<dbReference type="InterPro" id="IPR006664">
    <property type="entry name" value="OMP_bac"/>
</dbReference>
<accession>A0ABX2E0V6</accession>
<dbReference type="Proteomes" id="UP000805085">
    <property type="component" value="Unassembled WGS sequence"/>
</dbReference>
<keyword evidence="5" id="KW-0175">Coiled coil</keyword>
<keyword evidence="7" id="KW-1133">Transmembrane helix</keyword>
<feature type="compositionally biased region" description="Basic and acidic residues" evidence="6">
    <location>
        <begin position="69"/>
        <end position="94"/>
    </location>
</feature>
<evidence type="ECO:0000256" key="6">
    <source>
        <dbReference type="SAM" id="MobiDB-lite"/>
    </source>
</evidence>
<sequence length="434" mass="49601">MKTSNPKTRSKFLFKILIVLSMLIVIPQYSNAQLLKRLKKKAEDKVEREAEKRAEKRINKKIDKEFDKAEDAIDGKDKKKTDSISEKTKSKKTETNQNTKTSEEAKNQKPNVIWSKFDFVPGETVIFEDGPNLDEENGEFPSRWDLINGQVEIAQVDGETVMMFLDGGEIVPYLKYSAKDYLPEIFTIEFDFYKPLGGNRLTFYLTDQKNQRGKKVYNNPQEFEVTPVRIDPPEGSAVMHSGRDYDYCENGCWTHVSIAYTKGKLKVYLDDTRLVNIPHYSFNPTGFTIYPYFASAKDNVPFYVKNVRIAKGGVKYYDRVLSEGKIIVNGIKFDVNKATLKAESMGPINNIYELMLKQPELNFSIEGHTDSDGTDDTNMSLSKERAKTVMEQLITMGISSDRLKFTGFGESKPIDNNSTPEGKANNRRVEFVKF</sequence>
<dbReference type="EMBL" id="JABRWQ010000001">
    <property type="protein sequence ID" value="NRD21772.1"/>
    <property type="molecule type" value="Genomic_DNA"/>
</dbReference>
<comment type="caution">
    <text evidence="9">The sequence shown here is derived from an EMBL/GenBank/DDBJ whole genome shotgun (WGS) entry which is preliminary data.</text>
</comment>
<dbReference type="SUPFAM" id="SSF103088">
    <property type="entry name" value="OmpA-like"/>
    <property type="match status" value="1"/>
</dbReference>
<keyword evidence="7" id="KW-0812">Transmembrane</keyword>
<dbReference type="PANTHER" id="PTHR30329">
    <property type="entry name" value="STATOR ELEMENT OF FLAGELLAR MOTOR COMPLEX"/>
    <property type="match status" value="1"/>
</dbReference>
<evidence type="ECO:0000256" key="7">
    <source>
        <dbReference type="SAM" id="Phobius"/>
    </source>
</evidence>
<feature type="coiled-coil region" evidence="5">
    <location>
        <begin position="32"/>
        <end position="59"/>
    </location>
</feature>
<keyword evidence="3" id="KW-0998">Cell outer membrane</keyword>
<gene>
    <name evidence="9" type="ORF">HNV10_00870</name>
</gene>
<evidence type="ECO:0000256" key="4">
    <source>
        <dbReference type="PROSITE-ProRule" id="PRU00473"/>
    </source>
</evidence>
<protein>
    <submittedName>
        <fullName evidence="9">OmpA family protein</fullName>
    </submittedName>
</protein>
<dbReference type="RefSeq" id="WP_173299444.1">
    <property type="nucleotide sequence ID" value="NZ_JABRWQ010000001.1"/>
</dbReference>
<name>A0ABX2E0V6_9FLAO</name>
<evidence type="ECO:0000256" key="5">
    <source>
        <dbReference type="SAM" id="Coils"/>
    </source>
</evidence>
<comment type="subcellular location">
    <subcellularLocation>
        <location evidence="1">Cell outer membrane</location>
    </subcellularLocation>
</comment>
<dbReference type="Pfam" id="PF00691">
    <property type="entry name" value="OmpA"/>
    <property type="match status" value="1"/>
</dbReference>
<evidence type="ECO:0000256" key="2">
    <source>
        <dbReference type="ARBA" id="ARBA00023136"/>
    </source>
</evidence>
<dbReference type="PROSITE" id="PS51123">
    <property type="entry name" value="OMPA_2"/>
    <property type="match status" value="1"/>
</dbReference>
<dbReference type="PRINTS" id="PR01021">
    <property type="entry name" value="OMPADOMAIN"/>
</dbReference>
<evidence type="ECO:0000313" key="10">
    <source>
        <dbReference type="Proteomes" id="UP000805085"/>
    </source>
</evidence>
<evidence type="ECO:0000256" key="1">
    <source>
        <dbReference type="ARBA" id="ARBA00004442"/>
    </source>
</evidence>